<feature type="domain" description="Nudix hydrolase" evidence="18">
    <location>
        <begin position="31"/>
        <end position="158"/>
    </location>
</feature>
<comment type="catalytic activity">
    <reaction evidence="11">
        <text>8-oxo-GTP + H2O = 8-oxo-GMP + diphosphate + H(+)</text>
        <dbReference type="Rhea" id="RHEA:67616"/>
        <dbReference type="ChEBI" id="CHEBI:15377"/>
        <dbReference type="ChEBI" id="CHEBI:15378"/>
        <dbReference type="ChEBI" id="CHEBI:33019"/>
        <dbReference type="ChEBI" id="CHEBI:143553"/>
        <dbReference type="ChEBI" id="CHEBI:145694"/>
    </reaction>
</comment>
<evidence type="ECO:0000256" key="14">
    <source>
        <dbReference type="ARBA" id="ARBA00041592"/>
    </source>
</evidence>
<keyword evidence="20" id="KW-1185">Reference proteome</keyword>
<evidence type="ECO:0000256" key="4">
    <source>
        <dbReference type="ARBA" id="ARBA00022705"/>
    </source>
</evidence>
<keyword evidence="8" id="KW-0460">Magnesium</keyword>
<evidence type="ECO:0000313" key="20">
    <source>
        <dbReference type="Proteomes" id="UP001206788"/>
    </source>
</evidence>
<evidence type="ECO:0000256" key="1">
    <source>
        <dbReference type="ARBA" id="ARBA00001946"/>
    </source>
</evidence>
<evidence type="ECO:0000256" key="11">
    <source>
        <dbReference type="ARBA" id="ARBA00036904"/>
    </source>
</evidence>
<evidence type="ECO:0000256" key="5">
    <source>
        <dbReference type="ARBA" id="ARBA00022723"/>
    </source>
</evidence>
<dbReference type="EC" id="3.6.1.55" evidence="12"/>
<organism evidence="19 20">
    <name type="scientific">Algoriphagus limi</name>
    <dbReference type="NCBI Taxonomy" id="2975273"/>
    <lineage>
        <taxon>Bacteria</taxon>
        <taxon>Pseudomonadati</taxon>
        <taxon>Bacteroidota</taxon>
        <taxon>Cytophagia</taxon>
        <taxon>Cytophagales</taxon>
        <taxon>Cyclobacteriaceae</taxon>
        <taxon>Algoriphagus</taxon>
    </lineage>
</organism>
<keyword evidence="5" id="KW-0479">Metal-binding</keyword>
<keyword evidence="6" id="KW-0227">DNA damage</keyword>
<comment type="catalytic activity">
    <reaction evidence="10">
        <text>8-oxo-dGTP + H2O = 8-oxo-dGMP + diphosphate + H(+)</text>
        <dbReference type="Rhea" id="RHEA:31575"/>
        <dbReference type="ChEBI" id="CHEBI:15377"/>
        <dbReference type="ChEBI" id="CHEBI:15378"/>
        <dbReference type="ChEBI" id="CHEBI:33019"/>
        <dbReference type="ChEBI" id="CHEBI:63224"/>
        <dbReference type="ChEBI" id="CHEBI:77896"/>
        <dbReference type="EC" id="3.6.1.55"/>
    </reaction>
</comment>
<dbReference type="PRINTS" id="PR00502">
    <property type="entry name" value="NUDIXFAMILY"/>
</dbReference>
<evidence type="ECO:0000256" key="6">
    <source>
        <dbReference type="ARBA" id="ARBA00022763"/>
    </source>
</evidence>
<comment type="similarity">
    <text evidence="2 17">Belongs to the Nudix hydrolase family.</text>
</comment>
<sequence length="168" mass="19040">MVATDFTQITTFNLGFTFKDSEEDFYILSHHLMIPVTCALIFQDQKVLAVRRSQSMPLGGFWEFPGGKIEKGESPESCIIREIKEELGIEIKLGELLPASDHAYSTEKVIRLIPFSAIIHSGEIKLHEHDQLSWLGANELFEVTWAPADIPIVSYLKEHWISIINGIK</sequence>
<dbReference type="PANTHER" id="PTHR47707">
    <property type="entry name" value="8-OXO-DGTP DIPHOSPHATASE"/>
    <property type="match status" value="1"/>
</dbReference>
<keyword evidence="9" id="KW-0234">DNA repair</keyword>
<evidence type="ECO:0000259" key="18">
    <source>
        <dbReference type="PROSITE" id="PS51462"/>
    </source>
</evidence>
<proteinExistence type="inferred from homology"/>
<name>A0ABT2GAN1_9BACT</name>
<keyword evidence="7 17" id="KW-0378">Hydrolase</keyword>
<comment type="caution">
    <text evidence="19">The sequence shown here is derived from an EMBL/GenBank/DDBJ whole genome shotgun (WGS) entry which is preliminary data.</text>
</comment>
<evidence type="ECO:0000256" key="8">
    <source>
        <dbReference type="ARBA" id="ARBA00022842"/>
    </source>
</evidence>
<dbReference type="PROSITE" id="PS51462">
    <property type="entry name" value="NUDIX"/>
    <property type="match status" value="1"/>
</dbReference>
<dbReference type="CDD" id="cd03425">
    <property type="entry name" value="NUDIX_MutT_NudA_like"/>
    <property type="match status" value="1"/>
</dbReference>
<dbReference type="InterPro" id="IPR020084">
    <property type="entry name" value="NUDIX_hydrolase_CS"/>
</dbReference>
<dbReference type="RefSeq" id="WP_259415434.1">
    <property type="nucleotide sequence ID" value="NZ_JANWGH010000003.1"/>
</dbReference>
<dbReference type="Gene3D" id="3.90.79.10">
    <property type="entry name" value="Nucleoside Triphosphate Pyrophosphohydrolase"/>
    <property type="match status" value="1"/>
</dbReference>
<dbReference type="InterPro" id="IPR020476">
    <property type="entry name" value="Nudix_hydrolase"/>
</dbReference>
<reference evidence="19 20" key="1">
    <citation type="submission" date="2022-08" db="EMBL/GenBank/DDBJ databases">
        <title>Algoriphagus sp. CAU 1643 isolated from mud.</title>
        <authorList>
            <person name="Kim W."/>
        </authorList>
    </citation>
    <scope>NUCLEOTIDE SEQUENCE [LARGE SCALE GENOMIC DNA]</scope>
    <source>
        <strain evidence="19 20">CAU 1643</strain>
    </source>
</reference>
<comment type="cofactor">
    <cofactor evidence="1">
        <name>Mg(2+)</name>
        <dbReference type="ChEBI" id="CHEBI:18420"/>
    </cofactor>
</comment>
<evidence type="ECO:0000256" key="3">
    <source>
        <dbReference type="ARBA" id="ARBA00022457"/>
    </source>
</evidence>
<dbReference type="EMBL" id="JANWGH010000003">
    <property type="protein sequence ID" value="MCS5491828.1"/>
    <property type="molecule type" value="Genomic_DNA"/>
</dbReference>
<evidence type="ECO:0000256" key="2">
    <source>
        <dbReference type="ARBA" id="ARBA00005582"/>
    </source>
</evidence>
<evidence type="ECO:0000256" key="12">
    <source>
        <dbReference type="ARBA" id="ARBA00038905"/>
    </source>
</evidence>
<accession>A0ABT2GAN1</accession>
<evidence type="ECO:0000256" key="15">
    <source>
        <dbReference type="ARBA" id="ARBA00041979"/>
    </source>
</evidence>
<keyword evidence="4" id="KW-0235">DNA replication</keyword>
<gene>
    <name evidence="19" type="ORF">NY014_15415</name>
</gene>
<dbReference type="InterPro" id="IPR000086">
    <property type="entry name" value="NUDIX_hydrolase_dom"/>
</dbReference>
<dbReference type="PROSITE" id="PS00893">
    <property type="entry name" value="NUDIX_BOX"/>
    <property type="match status" value="1"/>
</dbReference>
<dbReference type="SUPFAM" id="SSF55811">
    <property type="entry name" value="Nudix"/>
    <property type="match status" value="1"/>
</dbReference>
<dbReference type="InterPro" id="IPR015797">
    <property type="entry name" value="NUDIX_hydrolase-like_dom_sf"/>
</dbReference>
<evidence type="ECO:0000256" key="10">
    <source>
        <dbReference type="ARBA" id="ARBA00035861"/>
    </source>
</evidence>
<keyword evidence="3" id="KW-0515">Mutator protein</keyword>
<dbReference type="Proteomes" id="UP001206788">
    <property type="component" value="Unassembled WGS sequence"/>
</dbReference>
<evidence type="ECO:0000256" key="7">
    <source>
        <dbReference type="ARBA" id="ARBA00022801"/>
    </source>
</evidence>
<protein>
    <recommendedName>
        <fullName evidence="13">8-oxo-dGTP diphosphatase</fullName>
        <ecNumber evidence="12">3.6.1.55</ecNumber>
    </recommendedName>
    <alternativeName>
        <fullName evidence="16">7,8-dihydro-8-oxoguanine-triphosphatase</fullName>
    </alternativeName>
    <alternativeName>
        <fullName evidence="15">Mutator protein MutT</fullName>
    </alternativeName>
    <alternativeName>
        <fullName evidence="14">dGTP pyrophosphohydrolase</fullName>
    </alternativeName>
</protein>
<dbReference type="PANTHER" id="PTHR47707:SF1">
    <property type="entry name" value="NUDIX HYDROLASE FAMILY PROTEIN"/>
    <property type="match status" value="1"/>
</dbReference>
<dbReference type="InterPro" id="IPR047127">
    <property type="entry name" value="MutT-like"/>
</dbReference>
<evidence type="ECO:0000256" key="9">
    <source>
        <dbReference type="ARBA" id="ARBA00023204"/>
    </source>
</evidence>
<evidence type="ECO:0000313" key="19">
    <source>
        <dbReference type="EMBL" id="MCS5491828.1"/>
    </source>
</evidence>
<evidence type="ECO:0000256" key="13">
    <source>
        <dbReference type="ARBA" id="ARBA00040794"/>
    </source>
</evidence>
<dbReference type="Pfam" id="PF00293">
    <property type="entry name" value="NUDIX"/>
    <property type="match status" value="1"/>
</dbReference>
<evidence type="ECO:0000256" key="17">
    <source>
        <dbReference type="RuleBase" id="RU003476"/>
    </source>
</evidence>
<evidence type="ECO:0000256" key="16">
    <source>
        <dbReference type="ARBA" id="ARBA00042798"/>
    </source>
</evidence>